<protein>
    <recommendedName>
        <fullName evidence="5">Release factor glutamine methyltransferase</fullName>
        <shortName evidence="5">RF MTase</shortName>
        <ecNumber evidence="5">2.1.1.297</ecNumber>
    </recommendedName>
    <alternativeName>
        <fullName evidence="5">N5-glutamine methyltransferase PrmC</fullName>
    </alternativeName>
    <alternativeName>
        <fullName evidence="5">Protein-(glutamine-N5) MTase PrmC</fullName>
    </alternativeName>
    <alternativeName>
        <fullName evidence="5">Protein-glutamine N-methyltransferase PrmC</fullName>
    </alternativeName>
</protein>
<evidence type="ECO:0000256" key="4">
    <source>
        <dbReference type="ARBA" id="ARBA00048391"/>
    </source>
</evidence>
<dbReference type="Pfam" id="PF05175">
    <property type="entry name" value="MTS"/>
    <property type="match status" value="1"/>
</dbReference>
<gene>
    <name evidence="8" type="primary">hemK</name>
    <name evidence="5" type="synonym">prmC</name>
    <name evidence="8" type="ORF">MCAPa_1850</name>
</gene>
<keyword evidence="2 5" id="KW-0808">Transferase</keyword>
<accession>A0A084ERL3</accession>
<name>A0A084ERL3_MYCCA</name>
<dbReference type="Gene3D" id="3.40.50.150">
    <property type="entry name" value="Vaccinia Virus protein VP39"/>
    <property type="match status" value="1"/>
</dbReference>
<keyword evidence="3 5" id="KW-0949">S-adenosyl-L-methionine</keyword>
<dbReference type="InterPro" id="IPR040758">
    <property type="entry name" value="PrmC_N"/>
</dbReference>
<dbReference type="SUPFAM" id="SSF53335">
    <property type="entry name" value="S-adenosyl-L-methionine-dependent methyltransferases"/>
    <property type="match status" value="1"/>
</dbReference>
<dbReference type="GO" id="GO:0102559">
    <property type="term" value="F:peptide chain release factor N(5)-glutamine methyltransferase activity"/>
    <property type="evidence" value="ECO:0007669"/>
    <property type="project" value="UniProtKB-EC"/>
</dbReference>
<reference evidence="8 9" key="1">
    <citation type="submission" date="2014-02" db="EMBL/GenBank/DDBJ databases">
        <title>Genome sequence of Mycoplasma capricolum subsp. capricolum strain 14232.</title>
        <authorList>
            <person name="Sirand-Pugnet P."/>
            <person name="Breton M."/>
            <person name="Dordet-Frisoni E."/>
            <person name="Baranowski E."/>
            <person name="Barre A."/>
            <person name="Couture C."/>
            <person name="Dupuy V."/>
            <person name="Gaurivaud P."/>
            <person name="Jacob D."/>
            <person name="Lemaitre C."/>
            <person name="Manso-Silvan L."/>
            <person name="Nikolski M."/>
            <person name="Nouvel L.-X."/>
            <person name="Poumarat F."/>
            <person name="Tardy F."/>
            <person name="Thebault P."/>
            <person name="Theil S."/>
            <person name="Citti C."/>
            <person name="Thiaucourt F."/>
            <person name="Blanchard A."/>
        </authorList>
    </citation>
    <scope>NUCLEOTIDE SEQUENCE [LARGE SCALE GENOMIC DNA]</scope>
    <source>
        <strain evidence="8 9">14232</strain>
    </source>
</reference>
<proteinExistence type="inferred from homology"/>
<evidence type="ECO:0000313" key="8">
    <source>
        <dbReference type="EMBL" id="KEZ20605.1"/>
    </source>
</evidence>
<dbReference type="CDD" id="cd02440">
    <property type="entry name" value="AdoMet_MTases"/>
    <property type="match status" value="1"/>
</dbReference>
<dbReference type="GO" id="GO:0032259">
    <property type="term" value="P:methylation"/>
    <property type="evidence" value="ECO:0007669"/>
    <property type="project" value="UniProtKB-KW"/>
</dbReference>
<comment type="catalytic activity">
    <reaction evidence="4 5">
        <text>L-glutaminyl-[peptide chain release factor] + S-adenosyl-L-methionine = N(5)-methyl-L-glutaminyl-[peptide chain release factor] + S-adenosyl-L-homocysteine + H(+)</text>
        <dbReference type="Rhea" id="RHEA:42896"/>
        <dbReference type="Rhea" id="RHEA-COMP:10271"/>
        <dbReference type="Rhea" id="RHEA-COMP:10272"/>
        <dbReference type="ChEBI" id="CHEBI:15378"/>
        <dbReference type="ChEBI" id="CHEBI:30011"/>
        <dbReference type="ChEBI" id="CHEBI:57856"/>
        <dbReference type="ChEBI" id="CHEBI:59789"/>
        <dbReference type="ChEBI" id="CHEBI:61891"/>
        <dbReference type="EC" id="2.1.1.297"/>
    </reaction>
</comment>
<dbReference type="PANTHER" id="PTHR18895">
    <property type="entry name" value="HEMK METHYLTRANSFERASE"/>
    <property type="match status" value="1"/>
</dbReference>
<dbReference type="EMBL" id="JFDO01000004">
    <property type="protein sequence ID" value="KEZ20605.1"/>
    <property type="molecule type" value="Genomic_DNA"/>
</dbReference>
<evidence type="ECO:0000256" key="5">
    <source>
        <dbReference type="HAMAP-Rule" id="MF_02126"/>
    </source>
</evidence>
<dbReference type="EC" id="2.1.1.297" evidence="5"/>
<dbReference type="AlphaFoldDB" id="A0A084ERL3"/>
<comment type="function">
    <text evidence="5">Methylates the class 1 translation termination release factors RF1/PrfA and RF2/PrfB on the glutamine residue of the universally conserved GGQ motif.</text>
</comment>
<comment type="similarity">
    <text evidence="5">Belongs to the protein N5-glutamine methyltransferase family. PrmC subfamily.</text>
</comment>
<dbReference type="InterPro" id="IPR019874">
    <property type="entry name" value="RF_methyltr_PrmC"/>
</dbReference>
<evidence type="ECO:0000259" key="7">
    <source>
        <dbReference type="Pfam" id="PF17827"/>
    </source>
</evidence>
<keyword evidence="1 5" id="KW-0489">Methyltransferase</keyword>
<comment type="caution">
    <text evidence="5">Lacks conserved residue(s) required for the propagation of feature annotation.</text>
</comment>
<dbReference type="RefSeq" id="WP_036431278.1">
    <property type="nucleotide sequence ID" value="NZ_JFDO01000004.1"/>
</dbReference>
<evidence type="ECO:0000256" key="2">
    <source>
        <dbReference type="ARBA" id="ARBA00022679"/>
    </source>
</evidence>
<dbReference type="HAMAP" id="MF_02126">
    <property type="entry name" value="RF_methyltr_PrmC"/>
    <property type="match status" value="1"/>
</dbReference>
<feature type="domain" description="Release factor glutamine methyltransferase N-terminal" evidence="7">
    <location>
        <begin position="10"/>
        <end position="72"/>
    </location>
</feature>
<comment type="caution">
    <text evidence="8">The sequence shown here is derived from an EMBL/GenBank/DDBJ whole genome shotgun (WGS) entry which is preliminary data.</text>
</comment>
<dbReference type="GO" id="GO:0003676">
    <property type="term" value="F:nucleic acid binding"/>
    <property type="evidence" value="ECO:0007669"/>
    <property type="project" value="InterPro"/>
</dbReference>
<dbReference type="Proteomes" id="UP000028533">
    <property type="component" value="Unassembled WGS sequence"/>
</dbReference>
<dbReference type="Gene3D" id="1.10.8.10">
    <property type="entry name" value="DNA helicase RuvA subunit, C-terminal domain"/>
    <property type="match status" value="1"/>
</dbReference>
<evidence type="ECO:0000259" key="6">
    <source>
        <dbReference type="Pfam" id="PF05175"/>
    </source>
</evidence>
<evidence type="ECO:0000313" key="9">
    <source>
        <dbReference type="Proteomes" id="UP000028533"/>
    </source>
</evidence>
<feature type="binding site" evidence="5">
    <location>
        <position position="141"/>
    </location>
    <ligand>
        <name>S-adenosyl-L-methionine</name>
        <dbReference type="ChEBI" id="CHEBI:59789"/>
    </ligand>
</feature>
<dbReference type="NCBIfam" id="TIGR03534">
    <property type="entry name" value="RF_mod_PrmC"/>
    <property type="match status" value="1"/>
</dbReference>
<dbReference type="PROSITE" id="PS00092">
    <property type="entry name" value="N6_MTASE"/>
    <property type="match status" value="1"/>
</dbReference>
<feature type="domain" description="Methyltransferase small" evidence="6">
    <location>
        <begin position="107"/>
        <end position="194"/>
    </location>
</feature>
<evidence type="ECO:0000256" key="1">
    <source>
        <dbReference type="ARBA" id="ARBA00022603"/>
    </source>
</evidence>
<dbReference type="InterPro" id="IPR050320">
    <property type="entry name" value="N5-glutamine_MTase"/>
</dbReference>
<dbReference type="Pfam" id="PF17827">
    <property type="entry name" value="PrmC_N"/>
    <property type="match status" value="1"/>
</dbReference>
<evidence type="ECO:0000256" key="3">
    <source>
        <dbReference type="ARBA" id="ARBA00022691"/>
    </source>
</evidence>
<feature type="binding site" evidence="5">
    <location>
        <begin position="186"/>
        <end position="189"/>
    </location>
    <ligand>
        <name>substrate</name>
    </ligand>
</feature>
<dbReference type="PANTHER" id="PTHR18895:SF74">
    <property type="entry name" value="MTRF1L RELEASE FACTOR GLUTAMINE METHYLTRANSFERASE"/>
    <property type="match status" value="1"/>
</dbReference>
<feature type="binding site" evidence="5">
    <location>
        <position position="186"/>
    </location>
    <ligand>
        <name>S-adenosyl-L-methionine</name>
        <dbReference type="ChEBI" id="CHEBI:59789"/>
    </ligand>
</feature>
<sequence length="282" mass="33158">MNKTIFNILKELQQVNISLNKADVYHILEHILNKNYQWIVSNLDYVLTKKQLYKLEQISKLLEKKYPLAYILKNKYFYSNNFFINKDVLIPRNESELIIDYVSEFIKNNNDLLIVDLCTGSGCLGISCALLNKQNKVILTDISYKALKVANKNIKRFNLTNTICLSGDFISVLIKNNIKANVIISNPPYIDINDQNLDKNVIEYEPSIALFAPNKGLYFYEILIKNIDQIVDVNKKFLIVLEFGWLQKDSIEQLLIKNCLKYNWEFKKDYNNYWRNLIIKNF</sequence>
<dbReference type="InterPro" id="IPR029063">
    <property type="entry name" value="SAM-dependent_MTases_sf"/>
</dbReference>
<organism evidence="8 9">
    <name type="scientific">Mycoplasma capricolum subsp. capricolum 14232</name>
    <dbReference type="NCBI Taxonomy" id="1188238"/>
    <lineage>
        <taxon>Bacteria</taxon>
        <taxon>Bacillati</taxon>
        <taxon>Mycoplasmatota</taxon>
        <taxon>Mollicutes</taxon>
        <taxon>Mycoplasmataceae</taxon>
        <taxon>Mycoplasma</taxon>
    </lineage>
</organism>
<dbReference type="NCBIfam" id="TIGR00536">
    <property type="entry name" value="hemK_fam"/>
    <property type="match status" value="1"/>
</dbReference>
<dbReference type="InterPro" id="IPR004556">
    <property type="entry name" value="HemK-like"/>
</dbReference>
<dbReference type="InterPro" id="IPR007848">
    <property type="entry name" value="Small_mtfrase_dom"/>
</dbReference>
<dbReference type="InterPro" id="IPR002052">
    <property type="entry name" value="DNA_methylase_N6_adenine_CS"/>
</dbReference>